<dbReference type="Pfam" id="PF08241">
    <property type="entry name" value="Methyltransf_11"/>
    <property type="match status" value="1"/>
</dbReference>
<dbReference type="EMBL" id="CP047591">
    <property type="protein sequence ID" value="QHI73968.1"/>
    <property type="molecule type" value="Genomic_DNA"/>
</dbReference>
<dbReference type="Gene3D" id="3.40.50.150">
    <property type="entry name" value="Vaccinia Virus protein VP39"/>
    <property type="match status" value="1"/>
</dbReference>
<gene>
    <name evidence="2" type="ORF">Ami3637_10120</name>
</gene>
<accession>A0A6P1MPB1</accession>
<reference evidence="2 3" key="1">
    <citation type="submission" date="2020-01" db="EMBL/GenBank/DDBJ databases">
        <title>Genomic analysis of Aminipila sp. CBA3637.</title>
        <authorList>
            <person name="Kim Y.B."/>
            <person name="Roh S.W."/>
        </authorList>
    </citation>
    <scope>NUCLEOTIDE SEQUENCE [LARGE SCALE GENOMIC DNA]</scope>
    <source>
        <strain evidence="2 3">CBA3637</strain>
    </source>
</reference>
<evidence type="ECO:0000259" key="1">
    <source>
        <dbReference type="Pfam" id="PF08241"/>
    </source>
</evidence>
<dbReference type="InterPro" id="IPR029063">
    <property type="entry name" value="SAM-dependent_MTases_sf"/>
</dbReference>
<protein>
    <submittedName>
        <fullName evidence="2">Methyltransferase domain-containing protein</fullName>
    </submittedName>
</protein>
<dbReference type="KEGG" id="amic:Ami3637_10120"/>
<dbReference type="InterPro" id="IPR013216">
    <property type="entry name" value="Methyltransf_11"/>
</dbReference>
<dbReference type="CDD" id="cd02440">
    <property type="entry name" value="AdoMet_MTases"/>
    <property type="match status" value="1"/>
</dbReference>
<proteinExistence type="predicted"/>
<keyword evidence="2" id="KW-0489">Methyltransferase</keyword>
<dbReference type="GO" id="GO:0008757">
    <property type="term" value="F:S-adenosylmethionine-dependent methyltransferase activity"/>
    <property type="evidence" value="ECO:0007669"/>
    <property type="project" value="InterPro"/>
</dbReference>
<sequence length="207" mass="23681">MMNNPWKNIQLDDYESHMKLDNIMQLQTMNEMMERQLYGHSVSSVMILGVAGGNGLNHIKPESFENVYGVDINGDYLKTCEKRYKSLKGIFQPIEADLTNPDLILPEADLVIANLLIEYIGYDNFRKVIQKIRPGYASCIIQINTGENFVSDSPYLHAFDCLEELHHQMSEKELTRSMETIGYGFSCSEEKVLPNGKKLVCLDYELN</sequence>
<dbReference type="SUPFAM" id="SSF53335">
    <property type="entry name" value="S-adenosyl-L-methionine-dependent methyltransferases"/>
    <property type="match status" value="1"/>
</dbReference>
<dbReference type="GO" id="GO:0032259">
    <property type="term" value="P:methylation"/>
    <property type="evidence" value="ECO:0007669"/>
    <property type="project" value="UniProtKB-KW"/>
</dbReference>
<organism evidence="2 3">
    <name type="scientific">Aminipila terrae</name>
    <dbReference type="NCBI Taxonomy" id="2697030"/>
    <lineage>
        <taxon>Bacteria</taxon>
        <taxon>Bacillati</taxon>
        <taxon>Bacillota</taxon>
        <taxon>Clostridia</taxon>
        <taxon>Peptostreptococcales</taxon>
        <taxon>Anaerovoracaceae</taxon>
        <taxon>Aminipila</taxon>
    </lineage>
</organism>
<dbReference type="Proteomes" id="UP000463883">
    <property type="component" value="Chromosome"/>
</dbReference>
<keyword evidence="3" id="KW-1185">Reference proteome</keyword>
<evidence type="ECO:0000313" key="3">
    <source>
        <dbReference type="Proteomes" id="UP000463883"/>
    </source>
</evidence>
<name>A0A6P1MPB1_9FIRM</name>
<feature type="domain" description="Methyltransferase type 11" evidence="1">
    <location>
        <begin position="49"/>
        <end position="132"/>
    </location>
</feature>
<dbReference type="AlphaFoldDB" id="A0A6P1MPB1"/>
<keyword evidence="2" id="KW-0808">Transferase</keyword>
<evidence type="ECO:0000313" key="2">
    <source>
        <dbReference type="EMBL" id="QHI73968.1"/>
    </source>
</evidence>